<evidence type="ECO:0000256" key="5">
    <source>
        <dbReference type="SAM" id="Phobius"/>
    </source>
</evidence>
<feature type="transmembrane region" description="Helical" evidence="5">
    <location>
        <begin position="6"/>
        <end position="30"/>
    </location>
</feature>
<protein>
    <submittedName>
        <fullName evidence="6">DoxX family protein</fullName>
    </submittedName>
</protein>
<dbReference type="Pfam" id="PF13564">
    <property type="entry name" value="DoxX_2"/>
    <property type="match status" value="1"/>
</dbReference>
<dbReference type="RefSeq" id="WP_397093476.1">
    <property type="nucleotide sequence ID" value="NZ_JBIRYO010000015.1"/>
</dbReference>
<dbReference type="EMBL" id="JBIRYO010000015">
    <property type="protein sequence ID" value="MFI2476149.1"/>
    <property type="molecule type" value="Genomic_DNA"/>
</dbReference>
<keyword evidence="3 5" id="KW-1133">Transmembrane helix</keyword>
<keyword evidence="2 5" id="KW-0812">Transmembrane</keyword>
<feature type="transmembrane region" description="Helical" evidence="5">
    <location>
        <begin position="42"/>
        <end position="63"/>
    </location>
</feature>
<dbReference type="Proteomes" id="UP001611415">
    <property type="component" value="Unassembled WGS sequence"/>
</dbReference>
<evidence type="ECO:0000256" key="1">
    <source>
        <dbReference type="ARBA" id="ARBA00004141"/>
    </source>
</evidence>
<evidence type="ECO:0000256" key="4">
    <source>
        <dbReference type="ARBA" id="ARBA00023136"/>
    </source>
</evidence>
<gene>
    <name evidence="6" type="ORF">ACH49W_22455</name>
</gene>
<sequence length="118" mass="11699">MTIVSTVIAGLLAAEFLFFGAAKLLALAPMRERAEHLGFTTTAYRGIGALEIAAAGGVLIGFVVPWTGLAAGTGLTLLMTGAVVAHLRNGDGLSDMAPAAVTAVAAVGYVVALAGISS</sequence>
<evidence type="ECO:0000256" key="3">
    <source>
        <dbReference type="ARBA" id="ARBA00022989"/>
    </source>
</evidence>
<evidence type="ECO:0000313" key="6">
    <source>
        <dbReference type="EMBL" id="MFI2476149.1"/>
    </source>
</evidence>
<comment type="subcellular location">
    <subcellularLocation>
        <location evidence="1">Membrane</location>
        <topology evidence="1">Multi-pass membrane protein</topology>
    </subcellularLocation>
</comment>
<dbReference type="InterPro" id="IPR032808">
    <property type="entry name" value="DoxX"/>
</dbReference>
<evidence type="ECO:0000256" key="2">
    <source>
        <dbReference type="ARBA" id="ARBA00022692"/>
    </source>
</evidence>
<proteinExistence type="predicted"/>
<reference evidence="6 7" key="1">
    <citation type="submission" date="2024-10" db="EMBL/GenBank/DDBJ databases">
        <title>The Natural Products Discovery Center: Release of the First 8490 Sequenced Strains for Exploring Actinobacteria Biosynthetic Diversity.</title>
        <authorList>
            <person name="Kalkreuter E."/>
            <person name="Kautsar S.A."/>
            <person name="Yang D."/>
            <person name="Bader C.D."/>
            <person name="Teijaro C.N."/>
            <person name="Fluegel L."/>
            <person name="Davis C.M."/>
            <person name="Simpson J.R."/>
            <person name="Lauterbach L."/>
            <person name="Steele A.D."/>
            <person name="Gui C."/>
            <person name="Meng S."/>
            <person name="Li G."/>
            <person name="Viehrig K."/>
            <person name="Ye F."/>
            <person name="Su P."/>
            <person name="Kiefer A.F."/>
            <person name="Nichols A."/>
            <person name="Cepeda A.J."/>
            <person name="Yan W."/>
            <person name="Fan B."/>
            <person name="Jiang Y."/>
            <person name="Adhikari A."/>
            <person name="Zheng C.-J."/>
            <person name="Schuster L."/>
            <person name="Cowan T.M."/>
            <person name="Smanski M.J."/>
            <person name="Chevrette M.G."/>
            <person name="De Carvalho L.P.S."/>
            <person name="Shen B."/>
        </authorList>
    </citation>
    <scope>NUCLEOTIDE SEQUENCE [LARGE SCALE GENOMIC DNA]</scope>
    <source>
        <strain evidence="6 7">NPDC019275</strain>
    </source>
</reference>
<comment type="caution">
    <text evidence="6">The sequence shown here is derived from an EMBL/GenBank/DDBJ whole genome shotgun (WGS) entry which is preliminary data.</text>
</comment>
<evidence type="ECO:0000313" key="7">
    <source>
        <dbReference type="Proteomes" id="UP001611415"/>
    </source>
</evidence>
<organism evidence="6 7">
    <name type="scientific">Nocardia xishanensis</name>
    <dbReference type="NCBI Taxonomy" id="238964"/>
    <lineage>
        <taxon>Bacteria</taxon>
        <taxon>Bacillati</taxon>
        <taxon>Actinomycetota</taxon>
        <taxon>Actinomycetes</taxon>
        <taxon>Mycobacteriales</taxon>
        <taxon>Nocardiaceae</taxon>
        <taxon>Nocardia</taxon>
    </lineage>
</organism>
<name>A0ABW7X4W1_9NOCA</name>
<keyword evidence="7" id="KW-1185">Reference proteome</keyword>
<accession>A0ABW7X4W1</accession>
<feature type="transmembrane region" description="Helical" evidence="5">
    <location>
        <begin position="99"/>
        <end position="117"/>
    </location>
</feature>
<keyword evidence="4 5" id="KW-0472">Membrane</keyword>